<dbReference type="Proteomes" id="UP000836387">
    <property type="component" value="Unassembled WGS sequence"/>
</dbReference>
<dbReference type="EMBL" id="CADEHS020000005">
    <property type="protein sequence ID" value="CAG9941129.1"/>
    <property type="molecule type" value="Genomic_DNA"/>
</dbReference>
<evidence type="ECO:0000313" key="2">
    <source>
        <dbReference type="Proteomes" id="UP000836387"/>
    </source>
</evidence>
<evidence type="ECO:0000313" key="1">
    <source>
        <dbReference type="EMBL" id="CAG9941129.1"/>
    </source>
</evidence>
<organism evidence="1 2">
    <name type="scientific">Clonostachys rosea f. rosea IK726</name>
    <dbReference type="NCBI Taxonomy" id="1349383"/>
    <lineage>
        <taxon>Eukaryota</taxon>
        <taxon>Fungi</taxon>
        <taxon>Dikarya</taxon>
        <taxon>Ascomycota</taxon>
        <taxon>Pezizomycotina</taxon>
        <taxon>Sordariomycetes</taxon>
        <taxon>Hypocreomycetidae</taxon>
        <taxon>Hypocreales</taxon>
        <taxon>Bionectriaceae</taxon>
        <taxon>Clonostachys</taxon>
    </lineage>
</organism>
<protein>
    <submittedName>
        <fullName evidence="1">Uncharacterized protein</fullName>
    </submittedName>
</protein>
<feature type="non-terminal residue" evidence="1">
    <location>
        <position position="521"/>
    </location>
</feature>
<comment type="caution">
    <text evidence="1">The sequence shown here is derived from an EMBL/GenBank/DDBJ whole genome shotgun (WGS) entry which is preliminary data.</text>
</comment>
<gene>
    <name evidence="1" type="ORF">CRV2_00002555</name>
</gene>
<sequence length="521" mass="57638">MEKLMSPEDVGKVHSIENLPENDPPSVALGTIADEEQEARIALRKADMRILPLLTVLYVFSFMDRSNIGNAKVAGMNKDLNLTGTQYNLALTVFFFPYSLLEVPSNIILKLTRPSRWIAALVISWGTVLALQGIVKNYEQLIVTRVFLGITETGFFPAATYLLTTWYCRWEYQTRVAIFFSAASLAGGFSGLLAYGIQHMEGVAGLGGWRWIFILEGIMTVLIGTILPWTLPDSPAVAKFLTPREKELIQQRLQRDSGTSEGKVATEEAFQWRYLRAALLDYKIYLGIIMFWGNTICIYAFSFAMPTIIQQLGYSAANAQLLTIPVYFVGALATYLFARLADRKKTRWPFVVIPFCISAVGFIGLLSIPHPKLPGLTYAMLFFVPSGLYPAVIGCISWISNNLAPTWKRAVGMALLMSIGNLGGAVGANIFLESQAPRYPLGYGLSLAVVCAGVGAAMILRVVVTRINTARQAMSDDEIRAKYSHGRWQLTQEGHLSRANRSLCRPIASNGRQLSFLSICQ</sequence>
<reference evidence="1" key="1">
    <citation type="submission" date="2020-04" db="EMBL/GenBank/DDBJ databases">
        <authorList>
            <person name="Broberg M."/>
        </authorList>
    </citation>
    <scope>NUCLEOTIDE SEQUENCE</scope>
</reference>
<keyword evidence="2" id="KW-1185">Reference proteome</keyword>
<name>A0ACA9TJK2_BIOOC</name>
<accession>A0ACA9TJK2</accession>
<proteinExistence type="predicted"/>
<reference evidence="1" key="2">
    <citation type="submission" date="2021-10" db="EMBL/GenBank/DDBJ databases">
        <authorList>
            <person name="Piombo E."/>
        </authorList>
    </citation>
    <scope>NUCLEOTIDE SEQUENCE</scope>
</reference>